<proteinExistence type="predicted"/>
<gene>
    <name evidence="1" type="ORF">QN326_04150</name>
</gene>
<accession>A0ABZ3CF35</accession>
<evidence type="ECO:0000313" key="1">
    <source>
        <dbReference type="EMBL" id="WZX02407.1"/>
    </source>
</evidence>
<name>A0ABZ3CF35_9MOLU</name>
<keyword evidence="2" id="KW-1185">Reference proteome</keyword>
<sequence length="38" mass="4865">MVFEIFFLQNKKYIYEEIILTKYVAFQKMFFKNYKDEN</sequence>
<dbReference type="Proteomes" id="UP001483898">
    <property type="component" value="Chromosome"/>
</dbReference>
<dbReference type="EMBL" id="CP128414">
    <property type="protein sequence ID" value="WZX02407.1"/>
    <property type="molecule type" value="Genomic_DNA"/>
</dbReference>
<evidence type="ECO:0000313" key="2">
    <source>
        <dbReference type="Proteomes" id="UP001483898"/>
    </source>
</evidence>
<protein>
    <submittedName>
        <fullName evidence="1">Uncharacterized protein</fullName>
    </submittedName>
</protein>
<reference evidence="1" key="1">
    <citation type="submission" date="2023-06" db="EMBL/GenBank/DDBJ databases">
        <title>Complete Genome of Candidatus Phytoplasma asteris M8.</title>
        <authorList>
            <person name="Toth R."/>
            <person name="Ilic A.-M."/>
            <person name="Huettel B."/>
            <person name="Duduk B."/>
            <person name="Kube M."/>
        </authorList>
    </citation>
    <scope>NUCLEOTIDE SEQUENCE [LARGE SCALE GENOMIC DNA]</scope>
    <source>
        <strain evidence="1">M8</strain>
    </source>
</reference>
<organism evidence="1 2">
    <name type="scientific">Candidatus Phytoplasma asteris</name>
    <dbReference type="NCBI Taxonomy" id="85620"/>
    <lineage>
        <taxon>Bacteria</taxon>
        <taxon>Bacillati</taxon>
        <taxon>Mycoplasmatota</taxon>
        <taxon>Mollicutes</taxon>
        <taxon>Acholeplasmatales</taxon>
        <taxon>Acholeplasmataceae</taxon>
        <taxon>Candidatus Phytoplasma</taxon>
        <taxon>16SrI (Aster yellows group)</taxon>
    </lineage>
</organism>